<dbReference type="AlphaFoldDB" id="A0AAU8DSZ2"/>
<proteinExistence type="predicted"/>
<protein>
    <recommendedName>
        <fullName evidence="2">DNA-binding protein</fullName>
    </recommendedName>
</protein>
<evidence type="ECO:0008006" key="2">
    <source>
        <dbReference type="Google" id="ProtNLM"/>
    </source>
</evidence>
<sequence length="215" mass="23702">MTVIHSPELEALDELIAASPKTHGDHDRELLRRWLDKIRRLEEFSGVTLDTLVDALPDEPVLDARPEAGFTADELHALESVGADLTPLPLLERPSLHTSLRYRQLLDTALSTAEAAVRLGVDGSRIRQRLGNHTLLSHRVGSAHRLPSFQFTDDGELPGWSKVAPHVAPSWHPVAVERFFTSPHVDLVLDDQRVSPREWLLAGGPPETVAALAGE</sequence>
<accession>A0AAU8DSZ2</accession>
<name>A0AAU8DSZ2_9ACTN</name>
<dbReference type="RefSeq" id="WP_353649584.1">
    <property type="nucleotide sequence ID" value="NZ_CP159218.1"/>
</dbReference>
<gene>
    <name evidence="1" type="ORF">ABLG96_01055</name>
</gene>
<dbReference type="EMBL" id="CP159218">
    <property type="protein sequence ID" value="XCG63969.1"/>
    <property type="molecule type" value="Genomic_DNA"/>
</dbReference>
<evidence type="ECO:0000313" key="1">
    <source>
        <dbReference type="EMBL" id="XCG63969.1"/>
    </source>
</evidence>
<organism evidence="1">
    <name type="scientific">Nakamurella sp. A5-74</name>
    <dbReference type="NCBI Taxonomy" id="3158264"/>
    <lineage>
        <taxon>Bacteria</taxon>
        <taxon>Bacillati</taxon>
        <taxon>Actinomycetota</taxon>
        <taxon>Actinomycetes</taxon>
        <taxon>Nakamurellales</taxon>
        <taxon>Nakamurellaceae</taxon>
        <taxon>Nakamurella</taxon>
    </lineage>
</organism>
<reference evidence="1" key="1">
    <citation type="submission" date="2024-05" db="EMBL/GenBank/DDBJ databases">
        <authorList>
            <person name="Cai S.Y."/>
            <person name="Jin L.M."/>
            <person name="Li H.R."/>
        </authorList>
    </citation>
    <scope>NUCLEOTIDE SEQUENCE</scope>
    <source>
        <strain evidence="1">A5-74</strain>
    </source>
</reference>